<dbReference type="RefSeq" id="WP_128771276.1">
    <property type="nucleotide sequence ID" value="NZ_RXOC01000019.1"/>
</dbReference>
<evidence type="ECO:0008006" key="5">
    <source>
        <dbReference type="Google" id="ProtNLM"/>
    </source>
</evidence>
<reference evidence="2 3" key="1">
    <citation type="submission" date="2018-12" db="EMBL/GenBank/DDBJ databases">
        <title>The Draft Genome Sequence of the Soil Bacterium Pedobacter tournemirensis R1.</title>
        <authorList>
            <person name="He J."/>
        </authorList>
    </citation>
    <scope>NUCLEOTIDE SEQUENCE [LARGE SCALE GENOMIC DNA]</scope>
    <source>
        <strain evidence="2 3">R1</strain>
    </source>
</reference>
<evidence type="ECO:0000313" key="3">
    <source>
        <dbReference type="Proteomes" id="UP000290848"/>
    </source>
</evidence>
<keyword evidence="4" id="KW-1185">Reference proteome</keyword>
<dbReference type="EMBL" id="VWNE01000049">
    <property type="protein sequence ID" value="KAA8475855.1"/>
    <property type="molecule type" value="Genomic_DNA"/>
</dbReference>
<dbReference type="Proteomes" id="UP000290848">
    <property type="component" value="Unassembled WGS sequence"/>
</dbReference>
<name>A0A4Q0M3V7_9SPHI</name>
<dbReference type="Proteomes" id="UP000322918">
    <property type="component" value="Unassembled WGS sequence"/>
</dbReference>
<organism evidence="2 3">
    <name type="scientific">Arcticibacter tournemirensis</name>
    <dbReference type="NCBI Taxonomy" id="699437"/>
    <lineage>
        <taxon>Bacteria</taxon>
        <taxon>Pseudomonadati</taxon>
        <taxon>Bacteroidota</taxon>
        <taxon>Sphingobacteriia</taxon>
        <taxon>Sphingobacteriales</taxon>
        <taxon>Sphingobacteriaceae</taxon>
        <taxon>Arcticibacter</taxon>
    </lineage>
</organism>
<reference evidence="1 4" key="2">
    <citation type="submission" date="2019-09" db="EMBL/GenBank/DDBJ databases">
        <title>Pararcticibacter amylolyticus gen. nov., sp. nov., isolated from a rottenly hemp rope, and reclassification of Pedobacter tournemirensis as Pararcticibacter tournemirensis comb. nov.</title>
        <authorList>
            <person name="Cai Y."/>
        </authorList>
    </citation>
    <scope>NUCLEOTIDE SEQUENCE [LARGE SCALE GENOMIC DNA]</scope>
    <source>
        <strain evidence="1 4">TF5-37.2-LB10</strain>
    </source>
</reference>
<proteinExistence type="predicted"/>
<dbReference type="OrthoDB" id="793512at2"/>
<evidence type="ECO:0000313" key="1">
    <source>
        <dbReference type="EMBL" id="KAA8475855.1"/>
    </source>
</evidence>
<evidence type="ECO:0000313" key="2">
    <source>
        <dbReference type="EMBL" id="RXF67286.1"/>
    </source>
</evidence>
<comment type="caution">
    <text evidence="2">The sequence shown here is derived from an EMBL/GenBank/DDBJ whole genome shotgun (WGS) entry which is preliminary data.</text>
</comment>
<sequence length="162" mass="18057">MKRIPVLFLAGLLMLAACDQKGKVPKSQSDFVMRLKRAQDTVTLFQHQKELQTRIITNMGKYVANNMNFTDWAFKVEGVNGETVDLKVPAPTDTTGYNVRFAMLVPEGDAKLQGQVSKLKVGDLIKADGELAMKTADGKISMNEYFQSDSAKFIKIIPKQLK</sequence>
<gene>
    <name evidence="2" type="ORF">EKH83_20180</name>
    <name evidence="1" type="ORF">F1649_20975</name>
</gene>
<dbReference type="PROSITE" id="PS51257">
    <property type="entry name" value="PROKAR_LIPOPROTEIN"/>
    <property type="match status" value="1"/>
</dbReference>
<dbReference type="AlphaFoldDB" id="A0A4Q0M3V7"/>
<protein>
    <recommendedName>
        <fullName evidence="5">Lipoprotein</fullName>
    </recommendedName>
</protein>
<dbReference type="EMBL" id="RXOC01000019">
    <property type="protein sequence ID" value="RXF67286.1"/>
    <property type="molecule type" value="Genomic_DNA"/>
</dbReference>
<accession>A0A4Q0M3V7</accession>
<evidence type="ECO:0000313" key="4">
    <source>
        <dbReference type="Proteomes" id="UP000322918"/>
    </source>
</evidence>